<dbReference type="KEGG" id="caby:Cabys_949"/>
<evidence type="ECO:0000313" key="3">
    <source>
        <dbReference type="Proteomes" id="UP000004671"/>
    </source>
</evidence>
<dbReference type="eggNOG" id="COG0165">
    <property type="taxonomic scope" value="Bacteria"/>
</dbReference>
<accession>H1XW10</accession>
<reference evidence="2 3" key="1">
    <citation type="submission" date="2011-09" db="EMBL/GenBank/DDBJ databases">
        <title>The permanent draft genome of Caldithrix abyssi DSM 13497.</title>
        <authorList>
            <consortium name="US DOE Joint Genome Institute (JGI-PGF)"/>
            <person name="Lucas S."/>
            <person name="Han J."/>
            <person name="Lapidus A."/>
            <person name="Bruce D."/>
            <person name="Goodwin L."/>
            <person name="Pitluck S."/>
            <person name="Peters L."/>
            <person name="Kyrpides N."/>
            <person name="Mavromatis K."/>
            <person name="Ivanova N."/>
            <person name="Mikhailova N."/>
            <person name="Chertkov O."/>
            <person name="Detter J.C."/>
            <person name="Tapia R."/>
            <person name="Han C."/>
            <person name="Land M."/>
            <person name="Hauser L."/>
            <person name="Markowitz V."/>
            <person name="Cheng J.-F."/>
            <person name="Hugenholtz P."/>
            <person name="Woyke T."/>
            <person name="Wu D."/>
            <person name="Spring S."/>
            <person name="Brambilla E."/>
            <person name="Klenk H.-P."/>
            <person name="Eisen J.A."/>
        </authorList>
    </citation>
    <scope>NUCLEOTIDE SEQUENCE [LARGE SCALE GENOMIC DNA]</scope>
    <source>
        <strain evidence="2 3">DSM 13497</strain>
    </source>
</reference>
<evidence type="ECO:0000313" key="1">
    <source>
        <dbReference type="EMBL" id="APF17700.1"/>
    </source>
</evidence>
<dbReference type="OrthoDB" id="3035372at2"/>
<evidence type="ECO:0000313" key="4">
    <source>
        <dbReference type="Proteomes" id="UP000183868"/>
    </source>
</evidence>
<dbReference type="AlphaFoldDB" id="H1XW10"/>
<dbReference type="RefSeq" id="WP_006928958.1">
    <property type="nucleotide sequence ID" value="NZ_CM001402.1"/>
</dbReference>
<dbReference type="Proteomes" id="UP000183868">
    <property type="component" value="Chromosome"/>
</dbReference>
<dbReference type="InParanoid" id="H1XW10"/>
<evidence type="ECO:0000313" key="2">
    <source>
        <dbReference type="EMBL" id="EHO41782.1"/>
    </source>
</evidence>
<dbReference type="Proteomes" id="UP000004671">
    <property type="component" value="Chromosome"/>
</dbReference>
<name>H1XW10_CALAY</name>
<dbReference type="PaxDb" id="880073-Calab_2172"/>
<gene>
    <name evidence="1" type="ORF">Cabys_949</name>
    <name evidence="2" type="ORF">Calab_2172</name>
</gene>
<dbReference type="EMBL" id="CP018099">
    <property type="protein sequence ID" value="APF17700.1"/>
    <property type="molecule type" value="Genomic_DNA"/>
</dbReference>
<sequence>MQGRNIFTSSEINYIKDLLRQKSQTSRSAQKSIRSKLRKIGFYISDFDQSQSGFTEADFNLLIKKGYIKIKESNESTDIQRNLSTVSDNSKNFDEIRNLHKPEKVNVLYIGESPPSGGTFFYLANSNLFFCIKSAFEESYSHEFSNLEFLDFFKNCKCYLDDLCLVPINNKTDFEREQLRKEGISQLSIRINDYNPKAIIVVMKSLEMYVKQAIKLAGVKLQYFNTTSFPSFSAKNKKNCFFENVKIINELIKLKIIQNNT</sequence>
<keyword evidence="3" id="KW-1185">Reference proteome</keyword>
<protein>
    <submittedName>
        <fullName evidence="2">Uncharacterized protein</fullName>
    </submittedName>
</protein>
<reference evidence="1 4" key="2">
    <citation type="submission" date="2016-11" db="EMBL/GenBank/DDBJ databases">
        <title>Genomic analysis of Caldithrix abyssi and proposal of a novel bacterial phylum Caldithrichaeota.</title>
        <authorList>
            <person name="Kublanov I."/>
            <person name="Sigalova O."/>
            <person name="Gavrilov S."/>
            <person name="Lebedinsky A."/>
            <person name="Ivanova N."/>
            <person name="Daum C."/>
            <person name="Reddy T."/>
            <person name="Klenk H.P."/>
            <person name="Goker M."/>
            <person name="Reva O."/>
            <person name="Miroshnichenko M."/>
            <person name="Kyprides N."/>
            <person name="Woyke T."/>
            <person name="Gelfand M."/>
        </authorList>
    </citation>
    <scope>NUCLEOTIDE SEQUENCE [LARGE SCALE GENOMIC DNA]</scope>
    <source>
        <strain evidence="1 4">LF13</strain>
    </source>
</reference>
<organism evidence="2 3">
    <name type="scientific">Caldithrix abyssi DSM 13497</name>
    <dbReference type="NCBI Taxonomy" id="880073"/>
    <lineage>
        <taxon>Bacteria</taxon>
        <taxon>Pseudomonadati</taxon>
        <taxon>Calditrichota</taxon>
        <taxon>Calditrichia</taxon>
        <taxon>Calditrichales</taxon>
        <taxon>Calditrichaceae</taxon>
        <taxon>Caldithrix</taxon>
    </lineage>
</organism>
<dbReference type="HOGENOM" id="CLU_1064288_0_0_0"/>
<dbReference type="EMBL" id="CM001402">
    <property type="protein sequence ID" value="EHO41782.1"/>
    <property type="molecule type" value="Genomic_DNA"/>
</dbReference>
<proteinExistence type="predicted"/>